<feature type="DNA-binding region" description="H-T-H motif" evidence="4">
    <location>
        <begin position="18"/>
        <end position="37"/>
    </location>
</feature>
<dbReference type="InterPro" id="IPR001647">
    <property type="entry name" value="HTH_TetR"/>
</dbReference>
<dbReference type="InterPro" id="IPR050109">
    <property type="entry name" value="HTH-type_TetR-like_transc_reg"/>
</dbReference>
<name>A0A5S4EYG5_9ACTN</name>
<keyword evidence="2 4" id="KW-0238">DNA-binding</keyword>
<keyword evidence="1" id="KW-0805">Transcription regulation</keyword>
<keyword evidence="7" id="KW-1185">Reference proteome</keyword>
<dbReference type="Pfam" id="PF00440">
    <property type="entry name" value="TetR_N"/>
    <property type="match status" value="1"/>
</dbReference>
<evidence type="ECO:0000256" key="4">
    <source>
        <dbReference type="PROSITE-ProRule" id="PRU00335"/>
    </source>
</evidence>
<dbReference type="OrthoDB" id="3288227at2"/>
<sequence length="186" mass="20216">MVAAAHETISEQGLSALSIRRIAAKIGMSPGSVLYHYPDVDDLLYDLHRTLVDRYVTRRAHITAAIPEPPRRIVHGFKSGLPSGPDDKVCKALYELHDLGARHDRHAALMTSLWDREKLLFESIVVAGAASGDFHPSRPPDELAASFLAMEDGLGLHIVSRNASLSVPMALDLLISFASAELGCDL</sequence>
<feature type="domain" description="HTH tetR-type" evidence="5">
    <location>
        <begin position="1"/>
        <end position="55"/>
    </location>
</feature>
<comment type="caution">
    <text evidence="6">The sequence shown here is derived from an EMBL/GenBank/DDBJ whole genome shotgun (WGS) entry which is preliminary data.</text>
</comment>
<dbReference type="PANTHER" id="PTHR30055">
    <property type="entry name" value="HTH-TYPE TRANSCRIPTIONAL REGULATOR RUTR"/>
    <property type="match status" value="1"/>
</dbReference>
<dbReference type="InterPro" id="IPR036271">
    <property type="entry name" value="Tet_transcr_reg_TetR-rel_C_sf"/>
</dbReference>
<dbReference type="Proteomes" id="UP000309128">
    <property type="component" value="Unassembled WGS sequence"/>
</dbReference>
<evidence type="ECO:0000313" key="7">
    <source>
        <dbReference type="Proteomes" id="UP000309128"/>
    </source>
</evidence>
<evidence type="ECO:0000313" key="6">
    <source>
        <dbReference type="EMBL" id="TMR08733.1"/>
    </source>
</evidence>
<dbReference type="InterPro" id="IPR009057">
    <property type="entry name" value="Homeodomain-like_sf"/>
</dbReference>
<accession>A0A5S4EYG5</accession>
<proteinExistence type="predicted"/>
<dbReference type="PANTHER" id="PTHR30055:SF234">
    <property type="entry name" value="HTH-TYPE TRANSCRIPTIONAL REGULATOR BETI"/>
    <property type="match status" value="1"/>
</dbReference>
<dbReference type="Gene3D" id="1.10.357.10">
    <property type="entry name" value="Tetracycline Repressor, domain 2"/>
    <property type="match status" value="1"/>
</dbReference>
<organism evidence="6 7">
    <name type="scientific">Nonomuraea turkmeniaca</name>
    <dbReference type="NCBI Taxonomy" id="103838"/>
    <lineage>
        <taxon>Bacteria</taxon>
        <taxon>Bacillati</taxon>
        <taxon>Actinomycetota</taxon>
        <taxon>Actinomycetes</taxon>
        <taxon>Streptosporangiales</taxon>
        <taxon>Streptosporangiaceae</taxon>
        <taxon>Nonomuraea</taxon>
    </lineage>
</organism>
<dbReference type="AlphaFoldDB" id="A0A5S4EYG5"/>
<evidence type="ECO:0000256" key="1">
    <source>
        <dbReference type="ARBA" id="ARBA00023015"/>
    </source>
</evidence>
<dbReference type="GO" id="GO:0003700">
    <property type="term" value="F:DNA-binding transcription factor activity"/>
    <property type="evidence" value="ECO:0007669"/>
    <property type="project" value="TreeGrafter"/>
</dbReference>
<dbReference type="RefSeq" id="WP_138673020.1">
    <property type="nucleotide sequence ID" value="NZ_VCKY01000273.1"/>
</dbReference>
<evidence type="ECO:0000256" key="2">
    <source>
        <dbReference type="ARBA" id="ARBA00023125"/>
    </source>
</evidence>
<dbReference type="SUPFAM" id="SSF48498">
    <property type="entry name" value="Tetracyclin repressor-like, C-terminal domain"/>
    <property type="match status" value="1"/>
</dbReference>
<dbReference type="GO" id="GO:0000976">
    <property type="term" value="F:transcription cis-regulatory region binding"/>
    <property type="evidence" value="ECO:0007669"/>
    <property type="project" value="TreeGrafter"/>
</dbReference>
<keyword evidence="3" id="KW-0804">Transcription</keyword>
<protein>
    <submittedName>
        <fullName evidence="6">TetR/AcrR family transcriptional regulator</fullName>
    </submittedName>
</protein>
<evidence type="ECO:0000259" key="5">
    <source>
        <dbReference type="PROSITE" id="PS50977"/>
    </source>
</evidence>
<evidence type="ECO:0000256" key="3">
    <source>
        <dbReference type="ARBA" id="ARBA00023163"/>
    </source>
</evidence>
<dbReference type="SUPFAM" id="SSF46689">
    <property type="entry name" value="Homeodomain-like"/>
    <property type="match status" value="1"/>
</dbReference>
<gene>
    <name evidence="6" type="ORF">ETD86_46475</name>
</gene>
<reference evidence="6 7" key="1">
    <citation type="submission" date="2019-05" db="EMBL/GenBank/DDBJ databases">
        <title>Draft genome sequence of Nonomuraea turkmeniaca DSM 43926.</title>
        <authorList>
            <person name="Saricaoglu S."/>
            <person name="Isik K."/>
        </authorList>
    </citation>
    <scope>NUCLEOTIDE SEQUENCE [LARGE SCALE GENOMIC DNA]</scope>
    <source>
        <strain evidence="6 7">DSM 43926</strain>
    </source>
</reference>
<dbReference type="EMBL" id="VCKY01000273">
    <property type="protein sequence ID" value="TMR08733.1"/>
    <property type="molecule type" value="Genomic_DNA"/>
</dbReference>
<dbReference type="PROSITE" id="PS50977">
    <property type="entry name" value="HTH_TETR_2"/>
    <property type="match status" value="1"/>
</dbReference>